<dbReference type="Proteomes" id="UP000054636">
    <property type="component" value="Unassembled WGS sequence"/>
</dbReference>
<evidence type="ECO:0008006" key="4">
    <source>
        <dbReference type="Google" id="ProtNLM"/>
    </source>
</evidence>
<evidence type="ECO:0000313" key="3">
    <source>
        <dbReference type="Proteomes" id="UP000054636"/>
    </source>
</evidence>
<dbReference type="InterPro" id="IPR052896">
    <property type="entry name" value="GGT-like_enzyme"/>
</dbReference>
<dbReference type="SUPFAM" id="SSF56235">
    <property type="entry name" value="N-terminal nucleophile aminohydrolases (Ntn hydrolases)"/>
    <property type="match status" value="1"/>
</dbReference>
<evidence type="ECO:0000256" key="1">
    <source>
        <dbReference type="SAM" id="MobiDB-lite"/>
    </source>
</evidence>
<proteinExistence type="predicted"/>
<dbReference type="InterPro" id="IPR043137">
    <property type="entry name" value="GGT_ssub_C"/>
</dbReference>
<gene>
    <name evidence="2" type="ORF">AM588_10004551</name>
</gene>
<name>A0A0W8D6B6_PHYNI</name>
<dbReference type="PANTHER" id="PTHR43881">
    <property type="entry name" value="GAMMA-GLUTAMYLTRANSPEPTIDASE (AFU_ORTHOLOGUE AFUA_4G13580)"/>
    <property type="match status" value="1"/>
</dbReference>
<dbReference type="InterPro" id="IPR029055">
    <property type="entry name" value="Ntn_hydrolases_N"/>
</dbReference>
<reference evidence="2 3" key="1">
    <citation type="submission" date="2015-11" db="EMBL/GenBank/DDBJ databases">
        <title>Genomes and virulence difference between two physiological races of Phytophthora nicotianae.</title>
        <authorList>
            <person name="Liu H."/>
            <person name="Ma X."/>
            <person name="Yu H."/>
            <person name="Fang D."/>
            <person name="Li Y."/>
            <person name="Wang X."/>
            <person name="Wang W."/>
            <person name="Dong Y."/>
            <person name="Xiao B."/>
        </authorList>
    </citation>
    <scope>NUCLEOTIDE SEQUENCE [LARGE SCALE GENOMIC DNA]</scope>
    <source>
        <strain evidence="3">race 1</strain>
    </source>
</reference>
<protein>
    <recommendedName>
        <fullName evidence="4">Gamma-glutamyltransferase</fullName>
    </recommendedName>
</protein>
<dbReference type="AlphaFoldDB" id="A0A0W8D6B6"/>
<dbReference type="Gene3D" id="3.60.20.40">
    <property type="match status" value="1"/>
</dbReference>
<dbReference type="Pfam" id="PF01019">
    <property type="entry name" value="G_glu_transpept"/>
    <property type="match status" value="1"/>
</dbReference>
<comment type="caution">
    <text evidence="2">The sequence shown here is derived from an EMBL/GenBank/DDBJ whole genome shotgun (WGS) entry which is preliminary data.</text>
</comment>
<dbReference type="EMBL" id="LNFP01000544">
    <property type="protein sequence ID" value="KUF91708.1"/>
    <property type="molecule type" value="Genomic_DNA"/>
</dbReference>
<feature type="region of interest" description="Disordered" evidence="1">
    <location>
        <begin position="30"/>
        <end position="52"/>
    </location>
</feature>
<sequence>MGGFMQPQGHVQVLSNMLLHGMNPQEALDAPRFSIDVDRPTKPGRSDGGSSVLVEKDLGADVIAALREKFGHNIQEVEGFKRTTFGRGQIILRDPKTGVLCAGSDGRADGCAMGW</sequence>
<feature type="compositionally biased region" description="Basic and acidic residues" evidence="1">
    <location>
        <begin position="35"/>
        <end position="45"/>
    </location>
</feature>
<dbReference type="PANTHER" id="PTHR43881:SF1">
    <property type="entry name" value="GAMMA-GLUTAMYLTRANSPEPTIDASE (AFU_ORTHOLOGUE AFUA_4G13580)"/>
    <property type="match status" value="1"/>
</dbReference>
<organism evidence="2 3">
    <name type="scientific">Phytophthora nicotianae</name>
    <name type="common">Potato buckeye rot agent</name>
    <name type="synonym">Phytophthora parasitica</name>
    <dbReference type="NCBI Taxonomy" id="4792"/>
    <lineage>
        <taxon>Eukaryota</taxon>
        <taxon>Sar</taxon>
        <taxon>Stramenopiles</taxon>
        <taxon>Oomycota</taxon>
        <taxon>Peronosporomycetes</taxon>
        <taxon>Peronosporales</taxon>
        <taxon>Peronosporaceae</taxon>
        <taxon>Phytophthora</taxon>
    </lineage>
</organism>
<accession>A0A0W8D6B6</accession>
<evidence type="ECO:0000313" key="2">
    <source>
        <dbReference type="EMBL" id="KUF91708.1"/>
    </source>
</evidence>